<keyword evidence="15" id="KW-1185">Reference proteome</keyword>
<evidence type="ECO:0000256" key="3">
    <source>
        <dbReference type="ARBA" id="ARBA00022833"/>
    </source>
</evidence>
<dbReference type="SUPFAM" id="SSF50129">
    <property type="entry name" value="GroES-like"/>
    <property type="match status" value="1"/>
</dbReference>
<evidence type="ECO:0000256" key="2">
    <source>
        <dbReference type="ARBA" id="ARBA00022723"/>
    </source>
</evidence>
<comment type="catalytic activity">
    <reaction evidence="10">
        <text>2-deoxy-scyllo-inosamine + NAD(+) = 3-amino-2,3-dideoxy-scyllo-inosose + NADH + H(+)</text>
        <dbReference type="Rhea" id="RHEA:33883"/>
        <dbReference type="ChEBI" id="CHEBI:15378"/>
        <dbReference type="ChEBI" id="CHEBI:57540"/>
        <dbReference type="ChEBI" id="CHEBI:57945"/>
        <dbReference type="ChEBI" id="CHEBI:65002"/>
        <dbReference type="ChEBI" id="CHEBI:65003"/>
        <dbReference type="EC" id="1.1.1.329"/>
    </reaction>
</comment>
<dbReference type="PROSITE" id="PS00059">
    <property type="entry name" value="ADH_ZINC"/>
    <property type="match status" value="1"/>
</dbReference>
<dbReference type="InterPro" id="IPR013154">
    <property type="entry name" value="ADH-like_N"/>
</dbReference>
<evidence type="ECO:0000256" key="5">
    <source>
        <dbReference type="ARBA" id="ARBA00037678"/>
    </source>
</evidence>
<evidence type="ECO:0000313" key="15">
    <source>
        <dbReference type="Proteomes" id="UP000481109"/>
    </source>
</evidence>
<comment type="cofactor">
    <cofactor evidence="1 12">
        <name>Zn(2+)</name>
        <dbReference type="ChEBI" id="CHEBI:29105"/>
    </cofactor>
</comment>
<comment type="catalytic activity">
    <reaction evidence="11">
        <text>2-deoxy-scyllo-inosamine + NADP(+) = 3-amino-2,3-dideoxy-scyllo-inosose + NADPH + H(+)</text>
        <dbReference type="Rhea" id="RHEA:33879"/>
        <dbReference type="ChEBI" id="CHEBI:15378"/>
        <dbReference type="ChEBI" id="CHEBI:57783"/>
        <dbReference type="ChEBI" id="CHEBI:58349"/>
        <dbReference type="ChEBI" id="CHEBI:65002"/>
        <dbReference type="ChEBI" id="CHEBI:65003"/>
        <dbReference type="EC" id="1.1.1.329"/>
    </reaction>
</comment>
<dbReference type="Pfam" id="PF08240">
    <property type="entry name" value="ADH_N"/>
    <property type="match status" value="1"/>
</dbReference>
<evidence type="ECO:0000256" key="8">
    <source>
        <dbReference type="ARBA" id="ARBA00039102"/>
    </source>
</evidence>
<comment type="caution">
    <text evidence="14">The sequence shown here is derived from an EMBL/GenBank/DDBJ whole genome shotgun (WGS) entry which is preliminary data.</text>
</comment>
<evidence type="ECO:0000256" key="12">
    <source>
        <dbReference type="RuleBase" id="RU361277"/>
    </source>
</evidence>
<comment type="similarity">
    <text evidence="7">Belongs to the zinc-containing alcohol dehydrogenase family. DOIA dehydrogenase subfamily.</text>
</comment>
<keyword evidence="2 12" id="KW-0479">Metal-binding</keyword>
<dbReference type="RefSeq" id="WP_165330022.1">
    <property type="nucleotide sequence ID" value="NZ_JAAKZW010000003.1"/>
</dbReference>
<protein>
    <recommendedName>
        <fullName evidence="9">2-deoxy-scyllo-inosamine dehydrogenase</fullName>
        <ecNumber evidence="8">1.1.1.329</ecNumber>
    </recommendedName>
</protein>
<comment type="function">
    <text evidence="5">Catalyzes the oxidation of 2-deoxy-scyllo-inosamine (DOIA) with NAD(+) or NADP(+), forming 3-amino-2,3-dideoxy-scyllo-inosose (amino-DOI).</text>
</comment>
<dbReference type="EC" id="1.1.1.329" evidence="8"/>
<dbReference type="SUPFAM" id="SSF51735">
    <property type="entry name" value="NAD(P)-binding Rossmann-fold domains"/>
    <property type="match status" value="1"/>
</dbReference>
<dbReference type="InterPro" id="IPR036291">
    <property type="entry name" value="NAD(P)-bd_dom_sf"/>
</dbReference>
<name>A0A6G4XCE0_9ACTN</name>
<dbReference type="Proteomes" id="UP000481109">
    <property type="component" value="Unassembled WGS sequence"/>
</dbReference>
<gene>
    <name evidence="14" type="ORF">G6045_02235</name>
</gene>
<evidence type="ECO:0000256" key="10">
    <source>
        <dbReference type="ARBA" id="ARBA00048685"/>
    </source>
</evidence>
<evidence type="ECO:0000256" key="11">
    <source>
        <dbReference type="ARBA" id="ARBA00049085"/>
    </source>
</evidence>
<feature type="domain" description="Enoyl reductase (ER)" evidence="13">
    <location>
        <begin position="10"/>
        <end position="345"/>
    </location>
</feature>
<proteinExistence type="inferred from homology"/>
<comment type="pathway">
    <text evidence="6">Metabolic intermediate biosynthesis; 2-deoxystreptamine biosynthesis; 2-deoxystreptamine from D-glucose 6-phosphate: step 3/4.</text>
</comment>
<dbReference type="InterPro" id="IPR011032">
    <property type="entry name" value="GroES-like_sf"/>
</dbReference>
<accession>A0A6G4XCE0</accession>
<dbReference type="PANTHER" id="PTHR43401:SF2">
    <property type="entry name" value="L-THREONINE 3-DEHYDROGENASE"/>
    <property type="match status" value="1"/>
</dbReference>
<dbReference type="InterPro" id="IPR013149">
    <property type="entry name" value="ADH-like_C"/>
</dbReference>
<dbReference type="InterPro" id="IPR002328">
    <property type="entry name" value="ADH_Zn_CS"/>
</dbReference>
<dbReference type="AlphaFoldDB" id="A0A6G4XCE0"/>
<dbReference type="PANTHER" id="PTHR43401">
    <property type="entry name" value="L-THREONINE 3-DEHYDROGENASE"/>
    <property type="match status" value="1"/>
</dbReference>
<reference evidence="14 15" key="1">
    <citation type="submission" date="2020-02" db="EMBL/GenBank/DDBJ databases">
        <title>Whole-genome analyses of novel actinobacteria.</title>
        <authorList>
            <person name="Sahin N."/>
            <person name="Tokatli A."/>
        </authorList>
    </citation>
    <scope>NUCLEOTIDE SEQUENCE [LARGE SCALE GENOMIC DNA]</scope>
    <source>
        <strain evidence="14 15">YC504</strain>
    </source>
</reference>
<evidence type="ECO:0000259" key="13">
    <source>
        <dbReference type="SMART" id="SM00829"/>
    </source>
</evidence>
<evidence type="ECO:0000313" key="14">
    <source>
        <dbReference type="EMBL" id="NGO74507.1"/>
    </source>
</evidence>
<evidence type="ECO:0000256" key="4">
    <source>
        <dbReference type="ARBA" id="ARBA00023002"/>
    </source>
</evidence>
<dbReference type="SMART" id="SM00829">
    <property type="entry name" value="PKS_ER"/>
    <property type="match status" value="1"/>
</dbReference>
<evidence type="ECO:0000256" key="6">
    <source>
        <dbReference type="ARBA" id="ARBA00037908"/>
    </source>
</evidence>
<organism evidence="14 15">
    <name type="scientific">Streptomyces mesophilus</name>
    <dbReference type="NCBI Taxonomy" id="1775132"/>
    <lineage>
        <taxon>Bacteria</taxon>
        <taxon>Bacillati</taxon>
        <taxon>Actinomycetota</taxon>
        <taxon>Actinomycetes</taxon>
        <taxon>Kitasatosporales</taxon>
        <taxon>Streptomycetaceae</taxon>
        <taxon>Streptomyces</taxon>
    </lineage>
</organism>
<keyword evidence="4" id="KW-0560">Oxidoreductase</keyword>
<dbReference type="InterPro" id="IPR020843">
    <property type="entry name" value="ER"/>
</dbReference>
<dbReference type="GO" id="GO:0016491">
    <property type="term" value="F:oxidoreductase activity"/>
    <property type="evidence" value="ECO:0007669"/>
    <property type="project" value="UniProtKB-KW"/>
</dbReference>
<evidence type="ECO:0000256" key="1">
    <source>
        <dbReference type="ARBA" id="ARBA00001947"/>
    </source>
</evidence>
<keyword evidence="3 12" id="KW-0862">Zinc</keyword>
<dbReference type="Pfam" id="PF00107">
    <property type="entry name" value="ADH_zinc_N"/>
    <property type="match status" value="1"/>
</dbReference>
<dbReference type="Gene3D" id="3.90.180.10">
    <property type="entry name" value="Medium-chain alcohol dehydrogenases, catalytic domain"/>
    <property type="match status" value="1"/>
</dbReference>
<dbReference type="GO" id="GO:0008270">
    <property type="term" value="F:zinc ion binding"/>
    <property type="evidence" value="ECO:0007669"/>
    <property type="project" value="InterPro"/>
</dbReference>
<dbReference type="EMBL" id="JAAKZW010000003">
    <property type="protein sequence ID" value="NGO74507.1"/>
    <property type="molecule type" value="Genomic_DNA"/>
</dbReference>
<sequence length="349" mass="37591">MAAEALMKVAALDGPGVSRIIEKPLPLIAEDYVLVKVLAAPMCNEHLAYEHWDFRDRNRWDSLGHEAAGEVVDAGSGSAFRPGDRVVVLSGYPCGRCALCTSGRYAHCEDTEDPLTVSGGESGECGFAQYMIKREHLLIPIPEGMSYEHAAMACCGMGATYTAMENMEVAEGQTVLVTGLGQVGLGAVINGRARGARMICAGRSPYRRELARELGADLVVDMTDPEALSAVREFTGGSGVDRVIDCSAQAAYQRFGLDAVGRGGQVTFLGESGELEIHVDRDLIQKGVTLHGSLDLYLQHAPGMLDVIARSGALIDRFITHTFPLDDIEQAWKTQLTKECGKVVLHPWP</sequence>
<dbReference type="InterPro" id="IPR050129">
    <property type="entry name" value="Zn_alcohol_dh"/>
</dbReference>
<evidence type="ECO:0000256" key="9">
    <source>
        <dbReference type="ARBA" id="ARBA00039387"/>
    </source>
</evidence>
<evidence type="ECO:0000256" key="7">
    <source>
        <dbReference type="ARBA" id="ARBA00038004"/>
    </source>
</evidence>